<reference evidence="1" key="1">
    <citation type="submission" date="2022-09" db="EMBL/GenBank/DDBJ databases">
        <authorList>
            <person name="Li Z.-J."/>
        </authorList>
    </citation>
    <scope>NUCLEOTIDE SEQUENCE</scope>
    <source>
        <strain evidence="1">TGB11</strain>
    </source>
</reference>
<dbReference type="SUPFAM" id="SSF56784">
    <property type="entry name" value="HAD-like"/>
    <property type="match status" value="1"/>
</dbReference>
<dbReference type="InterPro" id="IPR023214">
    <property type="entry name" value="HAD_sf"/>
</dbReference>
<dbReference type="SFLD" id="SFLDG01129">
    <property type="entry name" value="C1.5:_HAD__Beta-PGM__Phosphata"/>
    <property type="match status" value="1"/>
</dbReference>
<dbReference type="InterPro" id="IPR023198">
    <property type="entry name" value="PGP-like_dom2"/>
</dbReference>
<dbReference type="Gene3D" id="3.40.50.1000">
    <property type="entry name" value="HAD superfamily/HAD-like"/>
    <property type="match status" value="1"/>
</dbReference>
<dbReference type="InterPro" id="IPR050155">
    <property type="entry name" value="HAD-like_hydrolase_sf"/>
</dbReference>
<dbReference type="Pfam" id="PF13419">
    <property type="entry name" value="HAD_2"/>
    <property type="match status" value="1"/>
</dbReference>
<organism evidence="1 2">
    <name type="scientific">Salinivibrio kushneri</name>
    <dbReference type="NCBI Taxonomy" id="1908198"/>
    <lineage>
        <taxon>Bacteria</taxon>
        <taxon>Pseudomonadati</taxon>
        <taxon>Pseudomonadota</taxon>
        <taxon>Gammaproteobacteria</taxon>
        <taxon>Vibrionales</taxon>
        <taxon>Vibrionaceae</taxon>
        <taxon>Salinivibrio</taxon>
    </lineage>
</organism>
<dbReference type="EMBL" id="CP114588">
    <property type="protein sequence ID" value="WBA07826.1"/>
    <property type="molecule type" value="Genomic_DNA"/>
</dbReference>
<name>A0AA47KJ37_9GAMM</name>
<evidence type="ECO:0000313" key="2">
    <source>
        <dbReference type="Proteomes" id="UP001164748"/>
    </source>
</evidence>
<proteinExistence type="predicted"/>
<dbReference type="InterPro" id="IPR041492">
    <property type="entry name" value="HAD_2"/>
</dbReference>
<keyword evidence="1" id="KW-0378">Hydrolase</keyword>
<sequence length="238" mass="25777">MTVELSLTSAWQAGESPASQPSHSVLAPYSLLIFDWDGTVMDSIGRIVSSLDAAARLTGQLPILPPERLQTMIGLSLEKGYQLLYPDADPAWYDDWIHHYRQQFVHDNPTSCQLFPGVKNTLMSLKAQGFELAVATGKSRAGLDRAMMETGTQDLFAATRCADETASKPDPKMLDEVLVQTGIPRDKALMIGDTGHDMQLAINAGMARLAVTWGVEASASLSAFEPVAVLNSLNELVS</sequence>
<dbReference type="PANTHER" id="PTHR43434:SF24">
    <property type="entry name" value="HYDROLASE-RELATED"/>
    <property type="match status" value="1"/>
</dbReference>
<evidence type="ECO:0000313" key="1">
    <source>
        <dbReference type="EMBL" id="WBA07826.1"/>
    </source>
</evidence>
<dbReference type="InterPro" id="IPR036412">
    <property type="entry name" value="HAD-like_sf"/>
</dbReference>
<dbReference type="GO" id="GO:0005829">
    <property type="term" value="C:cytosol"/>
    <property type="evidence" value="ECO:0007669"/>
    <property type="project" value="TreeGrafter"/>
</dbReference>
<dbReference type="PANTHER" id="PTHR43434">
    <property type="entry name" value="PHOSPHOGLYCOLATE PHOSPHATASE"/>
    <property type="match status" value="1"/>
</dbReference>
<dbReference type="Proteomes" id="UP001164748">
    <property type="component" value="Chromosome"/>
</dbReference>
<dbReference type="RefSeq" id="WP_269578415.1">
    <property type="nucleotide sequence ID" value="NZ_CP114588.1"/>
</dbReference>
<dbReference type="GO" id="GO:0006281">
    <property type="term" value="P:DNA repair"/>
    <property type="evidence" value="ECO:0007669"/>
    <property type="project" value="TreeGrafter"/>
</dbReference>
<dbReference type="SFLD" id="SFLDS00003">
    <property type="entry name" value="Haloacid_Dehalogenase"/>
    <property type="match status" value="1"/>
</dbReference>
<dbReference type="Gene3D" id="1.10.150.240">
    <property type="entry name" value="Putative phosphatase, domain 2"/>
    <property type="match status" value="1"/>
</dbReference>
<dbReference type="AlphaFoldDB" id="A0AA47KJ37"/>
<dbReference type="GO" id="GO:0008967">
    <property type="term" value="F:phosphoglycolate phosphatase activity"/>
    <property type="evidence" value="ECO:0007669"/>
    <property type="project" value="TreeGrafter"/>
</dbReference>
<dbReference type="NCBIfam" id="TIGR01549">
    <property type="entry name" value="HAD-SF-IA-v1"/>
    <property type="match status" value="1"/>
</dbReference>
<gene>
    <name evidence="1" type="ORF">N8M53_08190</name>
</gene>
<accession>A0AA47KJ37</accession>
<protein>
    <submittedName>
        <fullName evidence="1">HAD-IA family hydrolase</fullName>
    </submittedName>
</protein>
<dbReference type="InterPro" id="IPR006439">
    <property type="entry name" value="HAD-SF_hydro_IA"/>
</dbReference>